<dbReference type="InterPro" id="IPR058403">
    <property type="entry name" value="DUF8090"/>
</dbReference>
<dbReference type="Pfam" id="PF26350">
    <property type="entry name" value="DUF8090"/>
    <property type="match status" value="1"/>
</dbReference>
<protein>
    <submittedName>
        <fullName evidence="3">DUF3427 domain-containing protein</fullName>
    </submittedName>
</protein>
<gene>
    <name evidence="3" type="ORF">ACFQ47_11075</name>
</gene>
<dbReference type="InterPro" id="IPR001650">
    <property type="entry name" value="Helicase_C-like"/>
</dbReference>
<dbReference type="PANTHER" id="PTHR47396:SF1">
    <property type="entry name" value="ATP-DEPENDENT HELICASE IRC3-RELATED"/>
    <property type="match status" value="1"/>
</dbReference>
<dbReference type="InterPro" id="IPR025202">
    <property type="entry name" value="PLD-like_dom"/>
</dbReference>
<dbReference type="PANTHER" id="PTHR47396">
    <property type="entry name" value="TYPE I RESTRICTION ENZYME ECOKI R PROTEIN"/>
    <property type="match status" value="1"/>
</dbReference>
<dbReference type="CDD" id="cd09204">
    <property type="entry name" value="PLDc_N_DEXD_b2"/>
    <property type="match status" value="1"/>
</dbReference>
<dbReference type="InterPro" id="IPR050742">
    <property type="entry name" value="Helicase_Restrict-Modif_Enz"/>
</dbReference>
<evidence type="ECO:0000313" key="3">
    <source>
        <dbReference type="EMBL" id="MFD1433206.1"/>
    </source>
</evidence>
<dbReference type="PROSITE" id="PS51194">
    <property type="entry name" value="HELICASE_CTER"/>
    <property type="match status" value="1"/>
</dbReference>
<dbReference type="Pfam" id="PF11907">
    <property type="entry name" value="DUF3427"/>
    <property type="match status" value="1"/>
</dbReference>
<dbReference type="CDD" id="cd18799">
    <property type="entry name" value="SF2_C_EcoAI-like"/>
    <property type="match status" value="1"/>
</dbReference>
<keyword evidence="4" id="KW-1185">Reference proteome</keyword>
<dbReference type="Pfam" id="PF13091">
    <property type="entry name" value="PLDc_2"/>
    <property type="match status" value="1"/>
</dbReference>
<evidence type="ECO:0000313" key="4">
    <source>
        <dbReference type="Proteomes" id="UP001597192"/>
    </source>
</evidence>
<dbReference type="RefSeq" id="WP_125697965.1">
    <property type="nucleotide sequence ID" value="NZ_JBHTOG010000061.1"/>
</dbReference>
<dbReference type="EMBL" id="JBHTOG010000061">
    <property type="protein sequence ID" value="MFD1433206.1"/>
    <property type="molecule type" value="Genomic_DNA"/>
</dbReference>
<dbReference type="SUPFAM" id="SSF56024">
    <property type="entry name" value="Phospholipase D/nuclease"/>
    <property type="match status" value="1"/>
</dbReference>
<reference evidence="4" key="1">
    <citation type="journal article" date="2019" name="Int. J. Syst. Evol. Microbiol.">
        <title>The Global Catalogue of Microorganisms (GCM) 10K type strain sequencing project: providing services to taxonomists for standard genome sequencing and annotation.</title>
        <authorList>
            <consortium name="The Broad Institute Genomics Platform"/>
            <consortium name="The Broad Institute Genome Sequencing Center for Infectious Disease"/>
            <person name="Wu L."/>
            <person name="Ma J."/>
        </authorList>
    </citation>
    <scope>NUCLEOTIDE SEQUENCE [LARGE SCALE GENOMIC DNA]</scope>
    <source>
        <strain evidence="4">CCM 8947</strain>
    </source>
</reference>
<sequence>MNTEEELRRAADFGFIDDQTEALEVYQPMLVTNKKDENVLGALEDELRESQTFTIAVAFVTLGGLLDLKPVLADLAAHGIRGRLITSTYLGFNDPRVFADLLHIPNLDVRIVEAEGFHTKAYYFQHRDFQSVIIGSANLTQNALKVNFEWNLRVTSTARGDVVKNVSHQLSTLCEKAVPLTPAWIAHYTSTWQPQASATQAKVAESPVDYSVIKPNRMQLDALAAIQELRDQEHARKALIVAATGTGKTILAALDVQRVQPRKLLYVVHREQILRKSLESFKAVLGGPDRDYGILRGSSRDTSAKYLFATINMIIKPEIYAQLGPDAFDYILIDEAHRVSENAAGEKETMYQRLLQDYQPAFMLGMTATPDRMDGRNVYEFFDYNLAYEISLLDALDDQMLVPFHYIGVPDFQLDGQIISDTTQLKDLVSDERVDYLISKTFYYGPREGGVHGLIFVSRLEEGAQLAKKLTARGIGAEFVSGSDSVATREDAVRRLENSEIQYIVTVDVFNEGIDIPSLNQVVMMRPTQSSIIFLQQLGRGLRRAAGKEFLTVLDFIGNYKENYLIPLAFERKQSSSKDTLRRKVISPTISGVSTIRFEEVARKNILQAVNHANMRSALRFKQAYQSLQAKVGRPPLLLDFAKFGNVAVEDIIRAHKTVYDLRTKVTPDDPPVPLSRQAYQFLVFLSREIAVAKRPVESWVLGQLLAGVRVTDAGILAAMRARNWFCDAETVASVARGLTGQYFLLKASVQRYGAEPLVVIRDGEWTLAPTFAAALTEPNFRQYAADAIAVNQYELQNGVLDLAERFTPGEKYYRSDVIRLLNWDQEQNGQNVGGYMMRRDHRFVPVFIALEKTEKFQNKMAYDDQFIDRSTMRWYSKSGRTTTSAVESVLIGAHDFGMIQLFVKKSDHDKGEGTDFYYLGPAKVIDATNEVKHNSEGKATKLVNFKLKLAHSVPAGLYRSLNDFDY</sequence>
<dbReference type="Proteomes" id="UP001597192">
    <property type="component" value="Unassembled WGS sequence"/>
</dbReference>
<dbReference type="Gene3D" id="3.30.870.10">
    <property type="entry name" value="Endonuclease Chain A"/>
    <property type="match status" value="1"/>
</dbReference>
<dbReference type="InterPro" id="IPR027417">
    <property type="entry name" value="P-loop_NTPase"/>
</dbReference>
<proteinExistence type="predicted"/>
<dbReference type="SMART" id="SM00487">
    <property type="entry name" value="DEXDc"/>
    <property type="match status" value="1"/>
</dbReference>
<dbReference type="InterPro" id="IPR006935">
    <property type="entry name" value="Helicase/UvrB_N"/>
</dbReference>
<organism evidence="3 4">
    <name type="scientific">Lacticaseibacillus yichunensis</name>
    <dbReference type="NCBI Taxonomy" id="2486015"/>
    <lineage>
        <taxon>Bacteria</taxon>
        <taxon>Bacillati</taxon>
        <taxon>Bacillota</taxon>
        <taxon>Bacilli</taxon>
        <taxon>Lactobacillales</taxon>
        <taxon>Lactobacillaceae</taxon>
        <taxon>Lacticaseibacillus</taxon>
    </lineage>
</organism>
<dbReference type="InterPro" id="IPR014001">
    <property type="entry name" value="Helicase_ATP-bd"/>
</dbReference>
<evidence type="ECO:0000259" key="2">
    <source>
        <dbReference type="PROSITE" id="PS51194"/>
    </source>
</evidence>
<dbReference type="SUPFAM" id="SSF52540">
    <property type="entry name" value="P-loop containing nucleoside triphosphate hydrolases"/>
    <property type="match status" value="1"/>
</dbReference>
<accession>A0ABW4CTT5</accession>
<dbReference type="InterPro" id="IPR021835">
    <property type="entry name" value="DUF3427"/>
</dbReference>
<name>A0ABW4CTT5_9LACO</name>
<evidence type="ECO:0000259" key="1">
    <source>
        <dbReference type="PROSITE" id="PS51192"/>
    </source>
</evidence>
<dbReference type="SMART" id="SM00490">
    <property type="entry name" value="HELICc"/>
    <property type="match status" value="1"/>
</dbReference>
<dbReference type="Pfam" id="PF04851">
    <property type="entry name" value="ResIII"/>
    <property type="match status" value="1"/>
</dbReference>
<dbReference type="Pfam" id="PF00271">
    <property type="entry name" value="Helicase_C"/>
    <property type="match status" value="1"/>
</dbReference>
<dbReference type="Gene3D" id="3.40.50.300">
    <property type="entry name" value="P-loop containing nucleotide triphosphate hydrolases"/>
    <property type="match status" value="2"/>
</dbReference>
<dbReference type="CDD" id="cd18032">
    <property type="entry name" value="DEXHc_RE_I_III_res"/>
    <property type="match status" value="1"/>
</dbReference>
<feature type="domain" description="Helicase C-terminal" evidence="2">
    <location>
        <begin position="424"/>
        <end position="586"/>
    </location>
</feature>
<dbReference type="PROSITE" id="PS51192">
    <property type="entry name" value="HELICASE_ATP_BIND_1"/>
    <property type="match status" value="1"/>
</dbReference>
<feature type="domain" description="Helicase ATP-binding" evidence="1">
    <location>
        <begin position="229"/>
        <end position="388"/>
    </location>
</feature>
<comment type="caution">
    <text evidence="3">The sequence shown here is derived from an EMBL/GenBank/DDBJ whole genome shotgun (WGS) entry which is preliminary data.</text>
</comment>